<gene>
    <name evidence="2" type="ORF">F0562_015170</name>
</gene>
<name>A0A5J4ZJF3_9ASTE</name>
<dbReference type="AlphaFoldDB" id="A0A5J4ZJF3"/>
<accession>A0A5J4ZJF3</accession>
<dbReference type="EMBL" id="CM018050">
    <property type="protein sequence ID" value="KAA8517696.1"/>
    <property type="molecule type" value="Genomic_DNA"/>
</dbReference>
<evidence type="ECO:0000313" key="3">
    <source>
        <dbReference type="Proteomes" id="UP000325577"/>
    </source>
</evidence>
<sequence>MDLIEVESVVAVMEVESAVASWSGGDDSDWVAGGGDGGTSVVGDGDRGMVRGSVMERRGRRWWQQRGHWWLWR</sequence>
<proteinExistence type="predicted"/>
<reference evidence="2 3" key="1">
    <citation type="submission" date="2019-09" db="EMBL/GenBank/DDBJ databases">
        <title>A chromosome-level genome assembly of the Chinese tupelo Nyssa sinensis.</title>
        <authorList>
            <person name="Yang X."/>
            <person name="Kang M."/>
            <person name="Yang Y."/>
            <person name="Xiong H."/>
            <person name="Wang M."/>
            <person name="Zhang Z."/>
            <person name="Wang Z."/>
            <person name="Wu H."/>
            <person name="Ma T."/>
            <person name="Liu J."/>
            <person name="Xi Z."/>
        </authorList>
    </citation>
    <scope>NUCLEOTIDE SEQUENCE [LARGE SCALE GENOMIC DNA]</scope>
    <source>
        <strain evidence="2">J267</strain>
        <tissue evidence="2">Leaf</tissue>
    </source>
</reference>
<evidence type="ECO:0000313" key="2">
    <source>
        <dbReference type="EMBL" id="KAA8517696.1"/>
    </source>
</evidence>
<organism evidence="2 3">
    <name type="scientific">Nyssa sinensis</name>
    <dbReference type="NCBI Taxonomy" id="561372"/>
    <lineage>
        <taxon>Eukaryota</taxon>
        <taxon>Viridiplantae</taxon>
        <taxon>Streptophyta</taxon>
        <taxon>Embryophyta</taxon>
        <taxon>Tracheophyta</taxon>
        <taxon>Spermatophyta</taxon>
        <taxon>Magnoliopsida</taxon>
        <taxon>eudicotyledons</taxon>
        <taxon>Gunneridae</taxon>
        <taxon>Pentapetalae</taxon>
        <taxon>asterids</taxon>
        <taxon>Cornales</taxon>
        <taxon>Nyssaceae</taxon>
        <taxon>Nyssa</taxon>
    </lineage>
</organism>
<keyword evidence="3" id="KW-1185">Reference proteome</keyword>
<evidence type="ECO:0000256" key="1">
    <source>
        <dbReference type="SAM" id="MobiDB-lite"/>
    </source>
</evidence>
<protein>
    <submittedName>
        <fullName evidence="2">Uncharacterized protein</fullName>
    </submittedName>
</protein>
<feature type="region of interest" description="Disordered" evidence="1">
    <location>
        <begin position="23"/>
        <end position="46"/>
    </location>
</feature>
<dbReference type="Proteomes" id="UP000325577">
    <property type="component" value="Linkage Group LG7"/>
</dbReference>